<dbReference type="Proteomes" id="UP000233551">
    <property type="component" value="Unassembled WGS sequence"/>
</dbReference>
<dbReference type="STRING" id="22663.A0A2I0KKU8"/>
<feature type="transmembrane region" description="Helical" evidence="1">
    <location>
        <begin position="56"/>
        <end position="79"/>
    </location>
</feature>
<evidence type="ECO:0000313" key="2">
    <source>
        <dbReference type="EMBL" id="PKI69115.1"/>
    </source>
</evidence>
<keyword evidence="3" id="KW-1185">Reference proteome</keyword>
<name>A0A2I0KKU8_PUNGR</name>
<comment type="caution">
    <text evidence="2">The sequence shown here is derived from an EMBL/GenBank/DDBJ whole genome shotgun (WGS) entry which is preliminary data.</text>
</comment>
<keyword evidence="1" id="KW-0472">Membrane</keyword>
<keyword evidence="1" id="KW-1133">Transmembrane helix</keyword>
<proteinExistence type="predicted"/>
<dbReference type="AlphaFoldDB" id="A0A2I0KKU8"/>
<gene>
    <name evidence="2" type="ORF">CRG98_010470</name>
</gene>
<feature type="transmembrane region" description="Helical" evidence="1">
    <location>
        <begin position="99"/>
        <end position="115"/>
    </location>
</feature>
<protein>
    <submittedName>
        <fullName evidence="2">Uncharacterized protein</fullName>
    </submittedName>
</protein>
<evidence type="ECO:0000256" key="1">
    <source>
        <dbReference type="SAM" id="Phobius"/>
    </source>
</evidence>
<organism evidence="2 3">
    <name type="scientific">Punica granatum</name>
    <name type="common">Pomegranate</name>
    <dbReference type="NCBI Taxonomy" id="22663"/>
    <lineage>
        <taxon>Eukaryota</taxon>
        <taxon>Viridiplantae</taxon>
        <taxon>Streptophyta</taxon>
        <taxon>Embryophyta</taxon>
        <taxon>Tracheophyta</taxon>
        <taxon>Spermatophyta</taxon>
        <taxon>Magnoliopsida</taxon>
        <taxon>eudicotyledons</taxon>
        <taxon>Gunneridae</taxon>
        <taxon>Pentapetalae</taxon>
        <taxon>rosids</taxon>
        <taxon>malvids</taxon>
        <taxon>Myrtales</taxon>
        <taxon>Lythraceae</taxon>
        <taxon>Punica</taxon>
    </lineage>
</organism>
<sequence>MVARLLNFLQAIVEGQAAWAPTGHAAYPHWLGIPLGVPRVLLPCWSKSSGGAGAGAAMFCAVGLALTGFNTGWVGLFSFVLATKPIGPSKHEDAGMSNTYFSLGIAILSGIAYIFRSRQALYIESSILSLLFLW</sequence>
<reference evidence="2 3" key="1">
    <citation type="submission" date="2017-11" db="EMBL/GenBank/DDBJ databases">
        <title>De-novo sequencing of pomegranate (Punica granatum L.) genome.</title>
        <authorList>
            <person name="Akparov Z."/>
            <person name="Amiraslanov A."/>
            <person name="Hajiyeva S."/>
            <person name="Abbasov M."/>
            <person name="Kaur K."/>
            <person name="Hamwieh A."/>
            <person name="Solovyev V."/>
            <person name="Salamov A."/>
            <person name="Braich B."/>
            <person name="Kosarev P."/>
            <person name="Mahmoud A."/>
            <person name="Hajiyev E."/>
            <person name="Babayeva S."/>
            <person name="Izzatullayeva V."/>
            <person name="Mammadov A."/>
            <person name="Mammadov A."/>
            <person name="Sharifova S."/>
            <person name="Ojaghi J."/>
            <person name="Eynullazada K."/>
            <person name="Bayramov B."/>
            <person name="Abdulazimova A."/>
            <person name="Shahmuradov I."/>
        </authorList>
    </citation>
    <scope>NUCLEOTIDE SEQUENCE [LARGE SCALE GENOMIC DNA]</scope>
    <source>
        <strain evidence="3">cv. AG2017</strain>
        <tissue evidence="2">Leaf</tissue>
    </source>
</reference>
<keyword evidence="1" id="KW-0812">Transmembrane</keyword>
<dbReference type="EMBL" id="PGOL01000522">
    <property type="protein sequence ID" value="PKI69115.1"/>
    <property type="molecule type" value="Genomic_DNA"/>
</dbReference>
<evidence type="ECO:0000313" key="3">
    <source>
        <dbReference type="Proteomes" id="UP000233551"/>
    </source>
</evidence>
<accession>A0A2I0KKU8</accession>